<evidence type="ECO:0000256" key="6">
    <source>
        <dbReference type="ARBA" id="ARBA00022898"/>
    </source>
</evidence>
<dbReference type="PROSITE" id="PS00105">
    <property type="entry name" value="AA_TRANSFER_CLASS_1"/>
    <property type="match status" value="1"/>
</dbReference>
<dbReference type="PANTHER" id="PTHR11879:SF37">
    <property type="entry name" value="AROMATIC-AMINO-ACID AMINOTRANSFERASE"/>
    <property type="match status" value="1"/>
</dbReference>
<comment type="subunit">
    <text evidence="3">Homodimer.</text>
</comment>
<dbReference type="Pfam" id="PF00155">
    <property type="entry name" value="Aminotran_1_2"/>
    <property type="match status" value="1"/>
</dbReference>
<accession>A0ABU9FDH5</accession>
<dbReference type="PRINTS" id="PR00799">
    <property type="entry name" value="TRANSAMINASE"/>
</dbReference>
<dbReference type="EMBL" id="JARXNK020000106">
    <property type="protein sequence ID" value="MEL0554464.1"/>
    <property type="molecule type" value="Genomic_DNA"/>
</dbReference>
<dbReference type="InterPro" id="IPR004839">
    <property type="entry name" value="Aminotransferase_I/II_large"/>
</dbReference>
<evidence type="ECO:0000256" key="3">
    <source>
        <dbReference type="ARBA" id="ARBA00011738"/>
    </source>
</evidence>
<organism evidence="9 10">
    <name type="scientific">Raoultella lignicola</name>
    <dbReference type="NCBI Taxonomy" id="3040939"/>
    <lineage>
        <taxon>Bacteria</taxon>
        <taxon>Pseudomonadati</taxon>
        <taxon>Pseudomonadota</taxon>
        <taxon>Gammaproteobacteria</taxon>
        <taxon>Enterobacterales</taxon>
        <taxon>Enterobacteriaceae</taxon>
        <taxon>Klebsiella/Raoultella group</taxon>
        <taxon>Raoultella</taxon>
    </lineage>
</organism>
<dbReference type="PANTHER" id="PTHR11879">
    <property type="entry name" value="ASPARTATE AMINOTRANSFERASE"/>
    <property type="match status" value="1"/>
</dbReference>
<protein>
    <recommendedName>
        <fullName evidence="7">Aminotransferase</fullName>
        <ecNumber evidence="7">2.6.1.-</ecNumber>
    </recommendedName>
</protein>
<feature type="domain" description="Aminotransferase class I/classII large" evidence="8">
    <location>
        <begin position="27"/>
        <end position="389"/>
    </location>
</feature>
<evidence type="ECO:0000259" key="8">
    <source>
        <dbReference type="Pfam" id="PF00155"/>
    </source>
</evidence>
<reference evidence="9 10" key="1">
    <citation type="submission" date="2024-04" db="EMBL/GenBank/DDBJ databases">
        <title>Two novel Raoultella species associated with bleeding cankers of broadleaf hosts, Raoultella scottia sp. nov. and Raoultella lignicola sp. nov.</title>
        <authorList>
            <person name="Brady C.L."/>
        </authorList>
    </citation>
    <scope>NUCLEOTIDE SEQUENCE [LARGE SCALE GENOMIC DNA]</scope>
    <source>
        <strain evidence="9 10">TW_WC1a.1</strain>
    </source>
</reference>
<dbReference type="InterPro" id="IPR015422">
    <property type="entry name" value="PyrdxlP-dep_Trfase_small"/>
</dbReference>
<dbReference type="GO" id="GO:0008483">
    <property type="term" value="F:transaminase activity"/>
    <property type="evidence" value="ECO:0007669"/>
    <property type="project" value="UniProtKB-KW"/>
</dbReference>
<dbReference type="Proteomes" id="UP001312893">
    <property type="component" value="Unassembled WGS sequence"/>
</dbReference>
<evidence type="ECO:0000256" key="4">
    <source>
        <dbReference type="ARBA" id="ARBA00022576"/>
    </source>
</evidence>
<dbReference type="Gene3D" id="3.90.1150.10">
    <property type="entry name" value="Aspartate Aminotransferase, domain 1"/>
    <property type="match status" value="1"/>
</dbReference>
<dbReference type="InterPro" id="IPR000796">
    <property type="entry name" value="Asp_trans"/>
</dbReference>
<dbReference type="InterPro" id="IPR015424">
    <property type="entry name" value="PyrdxlP-dep_Trfase"/>
</dbReference>
<comment type="similarity">
    <text evidence="2 7">Belongs to the class-I pyridoxal-phosphate-dependent aminotransferase family.</text>
</comment>
<dbReference type="SUPFAM" id="SSF53383">
    <property type="entry name" value="PLP-dependent transferases"/>
    <property type="match status" value="1"/>
</dbReference>
<dbReference type="Gene3D" id="3.40.640.10">
    <property type="entry name" value="Type I PLP-dependent aspartate aminotransferase-like (Major domain)"/>
    <property type="match status" value="1"/>
</dbReference>
<dbReference type="InterPro" id="IPR004838">
    <property type="entry name" value="NHTrfase_class1_PyrdxlP-BS"/>
</dbReference>
<keyword evidence="4 7" id="KW-0032">Aminotransferase</keyword>
<comment type="caution">
    <text evidence="9">The sequence shown here is derived from an EMBL/GenBank/DDBJ whole genome shotgun (WGS) entry which is preliminary data.</text>
</comment>
<keyword evidence="6" id="KW-0663">Pyridoxal phosphate</keyword>
<evidence type="ECO:0000256" key="7">
    <source>
        <dbReference type="RuleBase" id="RU000481"/>
    </source>
</evidence>
<comment type="cofactor">
    <cofactor evidence="1 7">
        <name>pyridoxal 5'-phosphate</name>
        <dbReference type="ChEBI" id="CHEBI:597326"/>
    </cofactor>
</comment>
<dbReference type="RefSeq" id="WP_154143525.1">
    <property type="nucleotide sequence ID" value="NZ_JARXNK020000106.1"/>
</dbReference>
<dbReference type="EC" id="2.6.1.-" evidence="7"/>
<dbReference type="NCBIfam" id="NF006719">
    <property type="entry name" value="PRK09257.1"/>
    <property type="match status" value="1"/>
</dbReference>
<gene>
    <name evidence="9" type="ORF">QFI96_022520</name>
</gene>
<keyword evidence="10" id="KW-1185">Reference proteome</keyword>
<dbReference type="CDD" id="cd00609">
    <property type="entry name" value="AAT_like"/>
    <property type="match status" value="1"/>
</dbReference>
<evidence type="ECO:0000256" key="2">
    <source>
        <dbReference type="ARBA" id="ARBA00007441"/>
    </source>
</evidence>
<name>A0ABU9FDH5_9ENTR</name>
<evidence type="ECO:0000256" key="1">
    <source>
        <dbReference type="ARBA" id="ARBA00001933"/>
    </source>
</evidence>
<evidence type="ECO:0000313" key="10">
    <source>
        <dbReference type="Proteomes" id="UP001312893"/>
    </source>
</evidence>
<evidence type="ECO:0000313" key="9">
    <source>
        <dbReference type="EMBL" id="MEL0554464.1"/>
    </source>
</evidence>
<dbReference type="InterPro" id="IPR015421">
    <property type="entry name" value="PyrdxlP-dep_Trfase_major"/>
</dbReference>
<sequence>MFSEIKPSTPDPIMSLMEAYLQDRHPRKVNLGIGLYYDERGAIPLMGAVQQAEQRLLALQQPHGYPPIEGSARFASQIQTLLLGPGAAQHALATVQTVGGSGALKLAADLLVHFLQRKEIWVSDPTWANHQAIFSGAGLQVNHYPYFDNQSGELRFAEMLAALQALPAGTAVLLHPCCHNPTGTDLNPGQWQTLLTMMQTQRLLPFFDIAYQGFGAGLEEDCYALRLALESDLDFIVANSFSKNIALYGQRVGGLTVRCASASEAANVQGALKTLIRRSYSCPPTHGSRIVETILADTQLCQQWQAELTTMRERIQQMRQRLSAGLEQGASALDYRRIRDQRGMFSYTGLNERQVSELRERYSIYLVAPGRMCLPGLNGDNIDYVTAAILDVTTARR</sequence>
<proteinExistence type="inferred from homology"/>
<evidence type="ECO:0000256" key="5">
    <source>
        <dbReference type="ARBA" id="ARBA00022679"/>
    </source>
</evidence>
<keyword evidence="5 7" id="KW-0808">Transferase</keyword>